<dbReference type="GO" id="GO:0005737">
    <property type="term" value="C:cytoplasm"/>
    <property type="evidence" value="ECO:0007669"/>
    <property type="project" value="TreeGrafter"/>
</dbReference>
<dbReference type="AlphaFoldDB" id="A0AA35LSS4"/>
<sequence length="75" mass="7872">MSFSVAGRTAIVTGAGSGINLCFAKLLLSKQCNVVLADLSLRQEAQEVVSRYKQTDSSSSSSAARAIFVKTDVTS</sequence>
<keyword evidence="4" id="KW-1185">Reference proteome</keyword>
<dbReference type="SUPFAM" id="SSF51735">
    <property type="entry name" value="NAD(P)-binding Rossmann-fold domains"/>
    <property type="match status" value="1"/>
</dbReference>
<dbReference type="PANTHER" id="PTHR44229">
    <property type="entry name" value="15-HYDROXYPROSTAGLANDIN DEHYDROGENASE [NAD(+)]"/>
    <property type="match status" value="1"/>
</dbReference>
<dbReference type="InterPro" id="IPR002347">
    <property type="entry name" value="SDR_fam"/>
</dbReference>
<comment type="similarity">
    <text evidence="1">Belongs to the short-chain dehydrogenases/reductases (SDR) family.</text>
</comment>
<evidence type="ECO:0000256" key="2">
    <source>
        <dbReference type="ARBA" id="ARBA00023002"/>
    </source>
</evidence>
<accession>A0AA35LSS4</accession>
<organism evidence="3 4">
    <name type="scientific">Clonostachys chloroleuca</name>
    <dbReference type="NCBI Taxonomy" id="1926264"/>
    <lineage>
        <taxon>Eukaryota</taxon>
        <taxon>Fungi</taxon>
        <taxon>Dikarya</taxon>
        <taxon>Ascomycota</taxon>
        <taxon>Pezizomycotina</taxon>
        <taxon>Sordariomycetes</taxon>
        <taxon>Hypocreomycetidae</taxon>
        <taxon>Hypocreales</taxon>
        <taxon>Bionectriaceae</taxon>
        <taxon>Clonostachys</taxon>
    </lineage>
</organism>
<dbReference type="Pfam" id="PF00106">
    <property type="entry name" value="adh_short"/>
    <property type="match status" value="1"/>
</dbReference>
<reference evidence="3" key="1">
    <citation type="submission" date="2023-01" db="EMBL/GenBank/DDBJ databases">
        <authorList>
            <person name="Piombo E."/>
        </authorList>
    </citation>
    <scope>NUCLEOTIDE SEQUENCE</scope>
</reference>
<evidence type="ECO:0000313" key="4">
    <source>
        <dbReference type="Proteomes" id="UP001160390"/>
    </source>
</evidence>
<comment type="caution">
    <text evidence="3">The sequence shown here is derived from an EMBL/GenBank/DDBJ whole genome shotgun (WGS) entry which is preliminary data.</text>
</comment>
<dbReference type="GO" id="GO:0016616">
    <property type="term" value="F:oxidoreductase activity, acting on the CH-OH group of donors, NAD or NADP as acceptor"/>
    <property type="evidence" value="ECO:0007669"/>
    <property type="project" value="TreeGrafter"/>
</dbReference>
<dbReference type="Gene3D" id="3.40.50.720">
    <property type="entry name" value="NAD(P)-binding Rossmann-like Domain"/>
    <property type="match status" value="1"/>
</dbReference>
<evidence type="ECO:0000313" key="3">
    <source>
        <dbReference type="EMBL" id="CAI6059546.1"/>
    </source>
</evidence>
<protein>
    <submittedName>
        <fullName evidence="3">Uncharacterized protein</fullName>
    </submittedName>
</protein>
<keyword evidence="2" id="KW-0560">Oxidoreductase</keyword>
<gene>
    <name evidence="3" type="ORF">CCHLO57077_00015852</name>
</gene>
<name>A0AA35LSS4_9HYPO</name>
<dbReference type="Proteomes" id="UP001160390">
    <property type="component" value="Unassembled WGS sequence"/>
</dbReference>
<dbReference type="InterPro" id="IPR036291">
    <property type="entry name" value="NAD(P)-bd_dom_sf"/>
</dbReference>
<dbReference type="EMBL" id="CABFNP030000615">
    <property type="protein sequence ID" value="CAI6059546.1"/>
    <property type="molecule type" value="Genomic_DNA"/>
</dbReference>
<proteinExistence type="inferred from homology"/>
<dbReference type="PANTHER" id="PTHR44229:SF4">
    <property type="entry name" value="15-HYDROXYPROSTAGLANDIN DEHYDROGENASE [NAD(+)]"/>
    <property type="match status" value="1"/>
</dbReference>
<evidence type="ECO:0000256" key="1">
    <source>
        <dbReference type="ARBA" id="ARBA00006484"/>
    </source>
</evidence>